<reference evidence="2 4" key="1">
    <citation type="journal article" date="2009" name="PLoS Biol.">
        <title>Lineage-specific biology revealed by a finished genome assembly of the mouse.</title>
        <authorList>
            <consortium name="Mouse Genome Sequencing Consortium"/>
            <person name="Church D.M."/>
            <person name="Goodstadt L."/>
            <person name="Hillier L.W."/>
            <person name="Zody M.C."/>
            <person name="Goldstein S."/>
            <person name="She X."/>
            <person name="Bult C.J."/>
            <person name="Agarwala R."/>
            <person name="Cherry J.L."/>
            <person name="DiCuccio M."/>
            <person name="Hlavina W."/>
            <person name="Kapustin Y."/>
            <person name="Meric P."/>
            <person name="Maglott D."/>
            <person name="Birtle Z."/>
            <person name="Marques A.C."/>
            <person name="Graves T."/>
            <person name="Zhou S."/>
            <person name="Teague B."/>
            <person name="Potamousis K."/>
            <person name="Churas C."/>
            <person name="Place M."/>
            <person name="Herschleb J."/>
            <person name="Runnheim R."/>
            <person name="Forrest D."/>
            <person name="Amos-Landgraf J."/>
            <person name="Schwartz D.C."/>
            <person name="Cheng Z."/>
            <person name="Lindblad-Toh K."/>
            <person name="Eichler E.E."/>
            <person name="Ponting C.P."/>
        </authorList>
    </citation>
    <scope>NUCLEOTIDE SEQUENCE [LARGE SCALE GENOMIC DNA]</scope>
    <source>
        <strain evidence="2 4">C57BL/6J</strain>
    </source>
</reference>
<name>A0A494B9E0_MOUSE</name>
<dbReference type="ExpressionAtlas" id="A0A494B9E0">
    <property type="expression patterns" value="baseline and differential"/>
</dbReference>
<evidence type="ECO:0000313" key="4">
    <source>
        <dbReference type="Proteomes" id="UP000000589"/>
    </source>
</evidence>
<protein>
    <submittedName>
        <fullName evidence="2">Uromodulin-like 1</fullName>
    </submittedName>
</protein>
<keyword evidence="1" id="KW-0812">Transmembrane</keyword>
<reference evidence="2 4" key="2">
    <citation type="journal article" date="2011" name="PLoS Biol.">
        <title>Modernizing reference genome assemblies.</title>
        <authorList>
            <person name="Church D.M."/>
            <person name="Schneider V.A."/>
            <person name="Graves T."/>
            <person name="Auger K."/>
            <person name="Cunningham F."/>
            <person name="Bouk N."/>
            <person name="Chen H.C."/>
            <person name="Agarwala R."/>
            <person name="McLaren W.M."/>
            <person name="Ritchie G.R."/>
            <person name="Albracht D."/>
            <person name="Kremitzki M."/>
            <person name="Rock S."/>
            <person name="Kotkiewicz H."/>
            <person name="Kremitzki C."/>
            <person name="Wollam A."/>
            <person name="Trani L."/>
            <person name="Fulton L."/>
            <person name="Fulton R."/>
            <person name="Matthews L."/>
            <person name="Whitehead S."/>
            <person name="Chow W."/>
            <person name="Torrance J."/>
            <person name="Dunn M."/>
            <person name="Harden G."/>
            <person name="Threadgold G."/>
            <person name="Wood J."/>
            <person name="Collins J."/>
            <person name="Heath P."/>
            <person name="Griffiths G."/>
            <person name="Pelan S."/>
            <person name="Grafham D."/>
            <person name="Eichler E.E."/>
            <person name="Weinstock G."/>
            <person name="Mardis E.R."/>
            <person name="Wilson R.K."/>
            <person name="Howe K."/>
            <person name="Flicek P."/>
            <person name="Hubbard T."/>
        </authorList>
    </citation>
    <scope>NUCLEOTIDE SEQUENCE [LARGE SCALE GENOMIC DNA]</scope>
    <source>
        <strain evidence="2 4">C57BL/6J</strain>
    </source>
</reference>
<reference evidence="2" key="4">
    <citation type="submission" date="2025-09" db="UniProtKB">
        <authorList>
            <consortium name="Ensembl"/>
        </authorList>
    </citation>
    <scope>IDENTIFICATION</scope>
    <source>
        <strain evidence="2">C57BL/6J</strain>
    </source>
</reference>
<evidence type="ECO:0000313" key="3">
    <source>
        <dbReference type="MGI" id="MGI:1929785"/>
    </source>
</evidence>
<dbReference type="VEuPathDB" id="HostDB:ENSMUSG00000054134"/>
<keyword evidence="1" id="KW-1133">Transmembrane helix</keyword>
<feature type="transmembrane region" description="Helical" evidence="1">
    <location>
        <begin position="24"/>
        <end position="45"/>
    </location>
</feature>
<dbReference type="AlphaFoldDB" id="A0A494B9E0"/>
<reference evidence="2" key="3">
    <citation type="submission" date="2025-08" db="UniProtKB">
        <authorList>
            <consortium name="Ensembl"/>
        </authorList>
    </citation>
    <scope>IDENTIFICATION</scope>
    <source>
        <strain evidence="2">C57BL/6J</strain>
    </source>
</reference>
<dbReference type="GeneTree" id="ENSGT00940000159975"/>
<dbReference type="MGI" id="MGI:1929785">
    <property type="gene designation" value="Umodl1"/>
</dbReference>
<keyword evidence="1" id="KW-0472">Membrane</keyword>
<evidence type="ECO:0000313" key="2">
    <source>
        <dbReference type="Ensembl" id="ENSMUSP00000157567.2"/>
    </source>
</evidence>
<proteinExistence type="predicted"/>
<dbReference type="SMR" id="A0A494B9E0"/>
<dbReference type="Antibodypedia" id="42290">
    <property type="antibodies" value="41 antibodies from 10 providers"/>
</dbReference>
<organism evidence="2 4">
    <name type="scientific">Mus musculus</name>
    <name type="common">Mouse</name>
    <dbReference type="NCBI Taxonomy" id="10090"/>
    <lineage>
        <taxon>Eukaryota</taxon>
        <taxon>Metazoa</taxon>
        <taxon>Chordata</taxon>
        <taxon>Craniata</taxon>
        <taxon>Vertebrata</taxon>
        <taxon>Euteleostomi</taxon>
        <taxon>Mammalia</taxon>
        <taxon>Eutheria</taxon>
        <taxon>Euarchontoglires</taxon>
        <taxon>Glires</taxon>
        <taxon>Rodentia</taxon>
        <taxon>Myomorpha</taxon>
        <taxon>Muroidea</taxon>
        <taxon>Muridae</taxon>
        <taxon>Murinae</taxon>
        <taxon>Mus</taxon>
        <taxon>Mus</taxon>
    </lineage>
</organism>
<accession>A0A494B9E0</accession>
<dbReference type="Bgee" id="ENSMUSG00000054134">
    <property type="expression patterns" value="Expressed in olfactory epithelium and 33 other cell types or tissues"/>
</dbReference>
<evidence type="ECO:0000256" key="1">
    <source>
        <dbReference type="SAM" id="Phobius"/>
    </source>
</evidence>
<dbReference type="Ensembl" id="ENSMUST00000235827.2">
    <property type="protein sequence ID" value="ENSMUSP00000157567.2"/>
    <property type="gene ID" value="ENSMUSG00000054134.16"/>
</dbReference>
<dbReference type="Proteomes" id="UP000000589">
    <property type="component" value="Chromosome 17"/>
</dbReference>
<sequence>MTWGPLHRTEGAQACTKPVLGTGYIILLAAAALLVVAGATTLLILRYQRVRQKYNLRIQTDDFSYQVFSQ</sequence>
<dbReference type="AGR" id="MGI:1929785"/>
<keyword evidence="4" id="KW-1185">Reference proteome</keyword>
<gene>
    <name evidence="2 3" type="primary">Umodl1</name>
</gene>